<dbReference type="AlphaFoldDB" id="A0A195EYA8"/>
<sequence length="126" mass="14834">IAWSHMRISARFAKFYDRGRSFNRFNKTRRLGNERQLWCNAAASFKLLRCNSINYNNPLQNLRNILADVNQQREGRVYNELIKIKGREVSHAIPANKHPNETHSLLKTHKCYWIKNAQILLNGTLK</sequence>
<accession>A0A195EYA8</accession>
<dbReference type="Proteomes" id="UP000078541">
    <property type="component" value="Unassembled WGS sequence"/>
</dbReference>
<proteinExistence type="predicted"/>
<name>A0A195EYA8_9HYME</name>
<evidence type="ECO:0000313" key="1">
    <source>
        <dbReference type="EMBL" id="KYN33270.1"/>
    </source>
</evidence>
<dbReference type="EMBL" id="KQ981906">
    <property type="protein sequence ID" value="KYN33270.1"/>
    <property type="molecule type" value="Genomic_DNA"/>
</dbReference>
<evidence type="ECO:0000313" key="2">
    <source>
        <dbReference type="Proteomes" id="UP000078541"/>
    </source>
</evidence>
<gene>
    <name evidence="1" type="ORF">ALC56_12419</name>
</gene>
<organism evidence="1 2">
    <name type="scientific">Trachymyrmex septentrionalis</name>
    <dbReference type="NCBI Taxonomy" id="34720"/>
    <lineage>
        <taxon>Eukaryota</taxon>
        <taxon>Metazoa</taxon>
        <taxon>Ecdysozoa</taxon>
        <taxon>Arthropoda</taxon>
        <taxon>Hexapoda</taxon>
        <taxon>Insecta</taxon>
        <taxon>Pterygota</taxon>
        <taxon>Neoptera</taxon>
        <taxon>Endopterygota</taxon>
        <taxon>Hymenoptera</taxon>
        <taxon>Apocrita</taxon>
        <taxon>Aculeata</taxon>
        <taxon>Formicoidea</taxon>
        <taxon>Formicidae</taxon>
        <taxon>Myrmicinae</taxon>
        <taxon>Trachymyrmex</taxon>
    </lineage>
</organism>
<keyword evidence="2" id="KW-1185">Reference proteome</keyword>
<feature type="non-terminal residue" evidence="1">
    <location>
        <position position="1"/>
    </location>
</feature>
<protein>
    <submittedName>
        <fullName evidence="1">Uncharacterized protein</fullName>
    </submittedName>
</protein>
<reference evidence="1 2" key="1">
    <citation type="submission" date="2016-03" db="EMBL/GenBank/DDBJ databases">
        <title>Trachymyrmex septentrionalis WGS genome.</title>
        <authorList>
            <person name="Nygaard S."/>
            <person name="Hu H."/>
            <person name="Boomsma J."/>
            <person name="Zhang G."/>
        </authorList>
    </citation>
    <scope>NUCLEOTIDE SEQUENCE [LARGE SCALE GENOMIC DNA]</scope>
    <source>
        <strain evidence="1">Tsep2-gDNA-1</strain>
        <tissue evidence="1">Whole body</tissue>
    </source>
</reference>